<comment type="caution">
    <text evidence="2">The sequence shown here is derived from an EMBL/GenBank/DDBJ whole genome shotgun (WGS) entry which is preliminary data.</text>
</comment>
<gene>
    <name evidence="2" type="ORF">POM88_019187</name>
</gene>
<dbReference type="GO" id="GO:0071949">
    <property type="term" value="F:FAD binding"/>
    <property type="evidence" value="ECO:0007669"/>
    <property type="project" value="InterPro"/>
</dbReference>
<accession>A0AAD8MZL5</accession>
<dbReference type="AlphaFoldDB" id="A0AAD8MZL5"/>
<sequence length="179" mass="20153">MLRKFGLSVDNVIDARIVNAKGEILDRKTMGEDLFWAIRGGGGGSFGVILSYTIKLVKVPEIVTVFRVMKSLDENATDIVHRYQFVVDKLDSDLFIRILLQPVSGKTEGSKTIRASFIAMFLGDSHRLLNIMKTGFPELGLKKSDCIEISWIKSAMWWWGNFGNNSSEKQLLSRKFTSS</sequence>
<evidence type="ECO:0000313" key="2">
    <source>
        <dbReference type="EMBL" id="KAK1391009.1"/>
    </source>
</evidence>
<organism evidence="2 3">
    <name type="scientific">Heracleum sosnowskyi</name>
    <dbReference type="NCBI Taxonomy" id="360622"/>
    <lineage>
        <taxon>Eukaryota</taxon>
        <taxon>Viridiplantae</taxon>
        <taxon>Streptophyta</taxon>
        <taxon>Embryophyta</taxon>
        <taxon>Tracheophyta</taxon>
        <taxon>Spermatophyta</taxon>
        <taxon>Magnoliopsida</taxon>
        <taxon>eudicotyledons</taxon>
        <taxon>Gunneridae</taxon>
        <taxon>Pentapetalae</taxon>
        <taxon>asterids</taxon>
        <taxon>campanulids</taxon>
        <taxon>Apiales</taxon>
        <taxon>Apiaceae</taxon>
        <taxon>Apioideae</taxon>
        <taxon>apioid superclade</taxon>
        <taxon>Tordylieae</taxon>
        <taxon>Tordyliinae</taxon>
        <taxon>Heracleum</taxon>
    </lineage>
</organism>
<dbReference type="SUPFAM" id="SSF56176">
    <property type="entry name" value="FAD-binding/transporter-associated domain-like"/>
    <property type="match status" value="1"/>
</dbReference>
<reference evidence="2" key="2">
    <citation type="submission" date="2023-05" db="EMBL/GenBank/DDBJ databases">
        <authorList>
            <person name="Schelkunov M.I."/>
        </authorList>
    </citation>
    <scope>NUCLEOTIDE SEQUENCE</scope>
    <source>
        <strain evidence="2">Hsosn_3</strain>
        <tissue evidence="2">Leaf</tissue>
    </source>
</reference>
<dbReference type="Proteomes" id="UP001237642">
    <property type="component" value="Unassembled WGS sequence"/>
</dbReference>
<name>A0AAD8MZL5_9APIA</name>
<dbReference type="Gene3D" id="3.30.465.10">
    <property type="match status" value="1"/>
</dbReference>
<evidence type="ECO:0000313" key="3">
    <source>
        <dbReference type="Proteomes" id="UP001237642"/>
    </source>
</evidence>
<evidence type="ECO:0000259" key="1">
    <source>
        <dbReference type="PROSITE" id="PS51387"/>
    </source>
</evidence>
<feature type="domain" description="FAD-binding PCMH-type" evidence="1">
    <location>
        <begin position="1"/>
        <end position="59"/>
    </location>
</feature>
<dbReference type="Gene3D" id="3.40.462.20">
    <property type="match status" value="1"/>
</dbReference>
<dbReference type="PROSITE" id="PS51387">
    <property type="entry name" value="FAD_PCMH"/>
    <property type="match status" value="1"/>
</dbReference>
<protein>
    <recommendedName>
        <fullName evidence="1">FAD-binding PCMH-type domain-containing protein</fullName>
    </recommendedName>
</protein>
<dbReference type="InterPro" id="IPR016166">
    <property type="entry name" value="FAD-bd_PCMH"/>
</dbReference>
<dbReference type="InterPro" id="IPR036318">
    <property type="entry name" value="FAD-bd_PCMH-like_sf"/>
</dbReference>
<proteinExistence type="predicted"/>
<dbReference type="EMBL" id="JAUIZM010000004">
    <property type="protein sequence ID" value="KAK1391009.1"/>
    <property type="molecule type" value="Genomic_DNA"/>
</dbReference>
<dbReference type="InterPro" id="IPR016169">
    <property type="entry name" value="FAD-bd_PCMH_sub2"/>
</dbReference>
<keyword evidence="3" id="KW-1185">Reference proteome</keyword>
<reference evidence="2" key="1">
    <citation type="submission" date="2023-02" db="EMBL/GenBank/DDBJ databases">
        <title>Genome of toxic invasive species Heracleum sosnowskyi carries increased number of genes despite the absence of recent whole-genome duplications.</title>
        <authorList>
            <person name="Schelkunov M."/>
            <person name="Shtratnikova V."/>
            <person name="Makarenko M."/>
            <person name="Klepikova A."/>
            <person name="Omelchenko D."/>
            <person name="Novikova G."/>
            <person name="Obukhova E."/>
            <person name="Bogdanov V."/>
            <person name="Penin A."/>
            <person name="Logacheva M."/>
        </authorList>
    </citation>
    <scope>NUCLEOTIDE SEQUENCE</scope>
    <source>
        <strain evidence="2">Hsosn_3</strain>
        <tissue evidence="2">Leaf</tissue>
    </source>
</reference>
<dbReference type="PANTHER" id="PTHR32448">
    <property type="entry name" value="OS08G0158400 PROTEIN"/>
    <property type="match status" value="1"/>
</dbReference>